<feature type="transmembrane region" description="Helical" evidence="1">
    <location>
        <begin position="155"/>
        <end position="177"/>
    </location>
</feature>
<proteinExistence type="predicted"/>
<comment type="caution">
    <text evidence="2">The sequence shown here is derived from an EMBL/GenBank/DDBJ whole genome shotgun (WGS) entry which is preliminary data.</text>
</comment>
<keyword evidence="1" id="KW-1133">Transmembrane helix</keyword>
<keyword evidence="1" id="KW-0812">Transmembrane</keyword>
<accession>A0A0L8N3E8</accession>
<dbReference type="EMBL" id="LGUV01000015">
    <property type="protein sequence ID" value="KOG57191.1"/>
    <property type="molecule type" value="Genomic_DNA"/>
</dbReference>
<protein>
    <submittedName>
        <fullName evidence="2">Uncharacterized protein</fullName>
    </submittedName>
</protein>
<feature type="transmembrane region" description="Helical" evidence="1">
    <location>
        <begin position="57"/>
        <end position="79"/>
    </location>
</feature>
<dbReference type="AlphaFoldDB" id="A0A0L8N3E8"/>
<organism evidence="2 3">
    <name type="scientific">Streptomyces virginiae</name>
    <name type="common">Streptomyces cinnamonensis</name>
    <dbReference type="NCBI Taxonomy" id="1961"/>
    <lineage>
        <taxon>Bacteria</taxon>
        <taxon>Bacillati</taxon>
        <taxon>Actinomycetota</taxon>
        <taxon>Actinomycetes</taxon>
        <taxon>Kitasatosporales</taxon>
        <taxon>Streptomycetaceae</taxon>
        <taxon>Streptomyces</taxon>
    </lineage>
</organism>
<feature type="transmembrane region" description="Helical" evidence="1">
    <location>
        <begin position="99"/>
        <end position="119"/>
    </location>
</feature>
<reference evidence="3" key="1">
    <citation type="submission" date="2015-07" db="EMBL/GenBank/DDBJ databases">
        <authorList>
            <consortium name="Consortium for Microbial Forensics and Genomics (microFORGE)"/>
            <person name="Knight B.M."/>
            <person name="Roberts D.P."/>
            <person name="Lin D."/>
            <person name="Hari K."/>
            <person name="Fletcher J."/>
            <person name="Melcher U."/>
            <person name="Blagden T."/>
            <person name="Winegar R.A."/>
        </authorList>
    </citation>
    <scope>NUCLEOTIDE SEQUENCE [LARGE SCALE GENOMIC DNA]</scope>
    <source>
        <strain evidence="3">NRRL B-1447</strain>
    </source>
</reference>
<evidence type="ECO:0000256" key="1">
    <source>
        <dbReference type="SAM" id="Phobius"/>
    </source>
</evidence>
<dbReference type="Proteomes" id="UP000037084">
    <property type="component" value="Unassembled WGS sequence"/>
</dbReference>
<evidence type="ECO:0000313" key="3">
    <source>
        <dbReference type="Proteomes" id="UP000037084"/>
    </source>
</evidence>
<evidence type="ECO:0000313" key="2">
    <source>
        <dbReference type="EMBL" id="KOG57191.1"/>
    </source>
</evidence>
<feature type="transmembrane region" description="Helical" evidence="1">
    <location>
        <begin position="131"/>
        <end position="149"/>
    </location>
</feature>
<gene>
    <name evidence="2" type="ORF">ADK75_05090</name>
</gene>
<dbReference type="PATRIC" id="fig|1961.12.peg.1085"/>
<keyword evidence="1" id="KW-0472">Membrane</keyword>
<sequence length="191" mass="19590">MAGGRPAHHLTDPRNRTASFFLSQGVRTGIGAGEETRMSGTTGSGTEGVRPKEIETAWWLTLAAMAATLADWVLGTFVIEPTGLGELTAYAGADAAAGRLALSGGVLLVILAGWLAVALRMRAGRGRARTVLGVAGAGSLLFLATDLGMSGTQLGIGPAVAALPELLTAAAAVPLFLPEARAHFRVRPHRV</sequence>
<name>A0A0L8N3E8_STRVG</name>